<dbReference type="Gene3D" id="2.40.160.20">
    <property type="match status" value="1"/>
</dbReference>
<keyword evidence="1" id="KW-0732">Signal</keyword>
<evidence type="ECO:0000313" key="2">
    <source>
        <dbReference type="EMBL" id="VBB45660.1"/>
    </source>
</evidence>
<dbReference type="InterPro" id="IPR011250">
    <property type="entry name" value="OMP/PagP_B-barrel"/>
</dbReference>
<evidence type="ECO:0008006" key="3">
    <source>
        <dbReference type="Google" id="ProtNLM"/>
    </source>
</evidence>
<dbReference type="EMBL" id="UPXZ01000025">
    <property type="protein sequence ID" value="VBB45660.1"/>
    <property type="molecule type" value="Genomic_DNA"/>
</dbReference>
<name>A0A653AC69_9BACT</name>
<sequence>MRKILLLFTLFWCEGFVNAQFTAHYELNVGVLTQKVQKLYFENGIGGDFTSDFLFNKKIHLKAAYVTSRLGSALGTNAIKQDNFTVGADWHFFPTRRYQIFTGLNTGYFYADYEEEMFKVLPHTSMLFQFESGLMYKFNAPFTASLSFGYNFINGDGVSKPGTLFPVFYQLKVYYRFK</sequence>
<proteinExistence type="predicted"/>
<feature type="chain" id="PRO_5024793016" description="Outer membrane protein beta-barrel domain-containing protein" evidence="1">
    <location>
        <begin position="20"/>
        <end position="178"/>
    </location>
</feature>
<accession>A0A653AC69</accession>
<feature type="signal peptide" evidence="1">
    <location>
        <begin position="1"/>
        <end position="19"/>
    </location>
</feature>
<dbReference type="AlphaFoldDB" id="A0A653AC69"/>
<dbReference type="SUPFAM" id="SSF56925">
    <property type="entry name" value="OMPA-like"/>
    <property type="match status" value="1"/>
</dbReference>
<protein>
    <recommendedName>
        <fullName evidence="3">Outer membrane protein beta-barrel domain-containing protein</fullName>
    </recommendedName>
</protein>
<gene>
    <name evidence="2" type="ORF">TRIP_D310055</name>
</gene>
<evidence type="ECO:0000256" key="1">
    <source>
        <dbReference type="SAM" id="SignalP"/>
    </source>
</evidence>
<organism evidence="2">
    <name type="scientific">uncultured Paludibacter sp</name>
    <dbReference type="NCBI Taxonomy" id="497635"/>
    <lineage>
        <taxon>Bacteria</taxon>
        <taxon>Pseudomonadati</taxon>
        <taxon>Bacteroidota</taxon>
        <taxon>Bacteroidia</taxon>
        <taxon>Bacteroidales</taxon>
        <taxon>Paludibacteraceae</taxon>
        <taxon>Paludibacter</taxon>
        <taxon>environmental samples</taxon>
    </lineage>
</organism>
<reference evidence="2" key="1">
    <citation type="submission" date="2018-07" db="EMBL/GenBank/DDBJ databases">
        <authorList>
            <consortium name="Genoscope - CEA"/>
            <person name="William W."/>
        </authorList>
    </citation>
    <scope>NUCLEOTIDE SEQUENCE</scope>
    <source>
        <strain evidence="2">IK1</strain>
    </source>
</reference>